<feature type="compositionally biased region" description="Polar residues" evidence="2">
    <location>
        <begin position="49"/>
        <end position="73"/>
    </location>
</feature>
<gene>
    <name evidence="4" type="ORF">LSAT_V11C500289960</name>
</gene>
<proteinExistence type="inferred from homology"/>
<feature type="compositionally biased region" description="Basic and acidic residues" evidence="2">
    <location>
        <begin position="74"/>
        <end position="87"/>
    </location>
</feature>
<name>A0A9R1VHG6_LACSA</name>
<comment type="caution">
    <text evidence="4">The sequence shown here is derived from an EMBL/GenBank/DDBJ whole genome shotgun (WGS) entry which is preliminary data.</text>
</comment>
<evidence type="ECO:0000313" key="5">
    <source>
        <dbReference type="Proteomes" id="UP000235145"/>
    </source>
</evidence>
<organism evidence="4 5">
    <name type="scientific">Lactuca sativa</name>
    <name type="common">Garden lettuce</name>
    <dbReference type="NCBI Taxonomy" id="4236"/>
    <lineage>
        <taxon>Eukaryota</taxon>
        <taxon>Viridiplantae</taxon>
        <taxon>Streptophyta</taxon>
        <taxon>Embryophyta</taxon>
        <taxon>Tracheophyta</taxon>
        <taxon>Spermatophyta</taxon>
        <taxon>Magnoliopsida</taxon>
        <taxon>eudicotyledons</taxon>
        <taxon>Gunneridae</taxon>
        <taxon>Pentapetalae</taxon>
        <taxon>asterids</taxon>
        <taxon>campanulids</taxon>
        <taxon>Asterales</taxon>
        <taxon>Asteraceae</taxon>
        <taxon>Cichorioideae</taxon>
        <taxon>Cichorieae</taxon>
        <taxon>Lactucinae</taxon>
        <taxon>Lactuca</taxon>
    </lineage>
</organism>
<dbReference type="Gene3D" id="1.20.58.2220">
    <property type="entry name" value="Formin, FH2 domain"/>
    <property type="match status" value="1"/>
</dbReference>
<dbReference type="PANTHER" id="PTHR45733:SF8">
    <property type="entry name" value="FORMIN-J"/>
    <property type="match status" value="1"/>
</dbReference>
<dbReference type="InterPro" id="IPR042201">
    <property type="entry name" value="FH2_Formin_sf"/>
</dbReference>
<dbReference type="EMBL" id="NBSK02000005">
    <property type="protein sequence ID" value="KAJ0206188.1"/>
    <property type="molecule type" value="Genomic_DNA"/>
</dbReference>
<feature type="domain" description="FH2" evidence="3">
    <location>
        <begin position="1"/>
        <end position="337"/>
    </location>
</feature>
<dbReference type="Pfam" id="PF02181">
    <property type="entry name" value="FH2"/>
    <property type="match status" value="1"/>
</dbReference>
<dbReference type="PROSITE" id="PS51444">
    <property type="entry name" value="FH2"/>
    <property type="match status" value="1"/>
</dbReference>
<dbReference type="InterPro" id="IPR051144">
    <property type="entry name" value="Formin_homology_domain"/>
</dbReference>
<protein>
    <recommendedName>
        <fullName evidence="3">FH2 domain-containing protein</fullName>
    </recommendedName>
</protein>
<feature type="compositionally biased region" description="Acidic residues" evidence="2">
    <location>
        <begin position="88"/>
        <end position="99"/>
    </location>
</feature>
<evidence type="ECO:0000256" key="1">
    <source>
        <dbReference type="ARBA" id="ARBA00006468"/>
    </source>
</evidence>
<dbReference type="SUPFAM" id="SSF101447">
    <property type="entry name" value="Formin homology 2 domain (FH2 domain)"/>
    <property type="match status" value="1"/>
</dbReference>
<dbReference type="PANTHER" id="PTHR45733">
    <property type="entry name" value="FORMIN-J"/>
    <property type="match status" value="1"/>
</dbReference>
<dbReference type="Proteomes" id="UP000235145">
    <property type="component" value="Unassembled WGS sequence"/>
</dbReference>
<evidence type="ECO:0000256" key="2">
    <source>
        <dbReference type="SAM" id="MobiDB-lite"/>
    </source>
</evidence>
<comment type="similarity">
    <text evidence="1">Belongs to the formin-like family. Class-II subfamily.</text>
</comment>
<evidence type="ECO:0000259" key="3">
    <source>
        <dbReference type="PROSITE" id="PS51444"/>
    </source>
</evidence>
<keyword evidence="5" id="KW-1185">Reference proteome</keyword>
<reference evidence="4 5" key="1">
    <citation type="journal article" date="2017" name="Nat. Commun.">
        <title>Genome assembly with in vitro proximity ligation data and whole-genome triplication in lettuce.</title>
        <authorList>
            <person name="Reyes-Chin-Wo S."/>
            <person name="Wang Z."/>
            <person name="Yang X."/>
            <person name="Kozik A."/>
            <person name="Arikit S."/>
            <person name="Song C."/>
            <person name="Xia L."/>
            <person name="Froenicke L."/>
            <person name="Lavelle D.O."/>
            <person name="Truco M.J."/>
            <person name="Xia R."/>
            <person name="Zhu S."/>
            <person name="Xu C."/>
            <person name="Xu H."/>
            <person name="Xu X."/>
            <person name="Cox K."/>
            <person name="Korf I."/>
            <person name="Meyers B.C."/>
            <person name="Michelmore R.W."/>
        </authorList>
    </citation>
    <scope>NUCLEOTIDE SEQUENCE [LARGE SCALE GENOMIC DNA]</scope>
    <source>
        <strain evidence="5">cv. Salinas</strain>
        <tissue evidence="4">Seedlings</tissue>
    </source>
</reference>
<accession>A0A9R1VHG6</accession>
<dbReference type="InterPro" id="IPR015425">
    <property type="entry name" value="FH2_Formin"/>
</dbReference>
<sequence length="337" mass="38193">MSEQHFWMIYFILFLPRLKDDYYMLLSTPETVQIRNVLLQKLRNKNNTSMELTEDTNGNTSLSEKGSEVNSTEYAKKTTKSETHEDDVSFSDLEDEDNDLSSRSSGIRQRESSTVSLASEASDWVHLNERKANQSRHYSKSEESSDWQAVGDVSDLRKNLNIINSTTRGSAKLKRVMQTILSLGNALNQGTARGSAIRFRLDSLLKLTNTHARNNRMTFMHYLCKVLADKLPEVLDFSKDLQSLEPAAKMQLKYLAEEMQAITKGLEKEKHGINSLELPLIQHTQLPDLDKLVSLLNGNPCSGERGLKGRNLIEYNVKNVDEILKLLLQGAANRKEA</sequence>
<feature type="region of interest" description="Disordered" evidence="2">
    <location>
        <begin position="49"/>
        <end position="120"/>
    </location>
</feature>
<evidence type="ECO:0000313" key="4">
    <source>
        <dbReference type="EMBL" id="KAJ0206188.1"/>
    </source>
</evidence>
<dbReference type="AlphaFoldDB" id="A0A9R1VHG6"/>